<keyword evidence="1" id="KW-0732">Signal</keyword>
<protein>
    <recommendedName>
        <fullName evidence="4">Erythromycin esterase family protein</fullName>
    </recommendedName>
</protein>
<reference evidence="2 3" key="1">
    <citation type="submission" date="2020-05" db="EMBL/GenBank/DDBJ databases">
        <title>Tigecycline resistant gene in Empedobacter stercoris.</title>
        <authorList>
            <person name="Chen Y."/>
            <person name="Cheng Y."/>
            <person name="Zhou K."/>
        </authorList>
    </citation>
    <scope>NUCLEOTIDE SEQUENCE [LARGE SCALE GENOMIC DNA]</scope>
    <source>
        <strain evidence="2 3">ES202</strain>
    </source>
</reference>
<dbReference type="SUPFAM" id="SSF159501">
    <property type="entry name" value="EreA/ChaN-like"/>
    <property type="match status" value="1"/>
</dbReference>
<comment type="caution">
    <text evidence="2">The sequence shown here is derived from an EMBL/GenBank/DDBJ whole genome shotgun (WGS) entry which is preliminary data.</text>
</comment>
<sequence length="400" mass="45502">MKNITTNRISLFSLLFFLSLKLAQAQDLPYKFTEDIQSKINSSENTFALQLAATDFAFQGSYSKALKTWNEQRPDLKEIKLTPFDSVFFHNSKAVSAKDYIIDRSKNEKIIILNELHHNASHRWFATSLLKDLYANGYRYLGLEALDDLLINERQFATVESGFYTSEPNFGNFIKEALDLGFTVFGYEASDKDNWDKDPWKNREIAQAKNIHSFMKNNTNGKYFIYCGAGHAFEGDNNGRGMSMAGILAELTGTNPFTIDQNKYSDKGESRYNQPLSKLITTTTPTVLINDKGIIFRGNPSSYETDISIIQPANSFLGTTILLQKSKAYKKIILPKNLIKTYPAMILLYRKGEAEQNGVPTAVYEVLTDTDIPSIFLKKTTYEIIILDKNYQIQNKYTSH</sequence>
<keyword evidence="3" id="KW-1185">Reference proteome</keyword>
<feature type="signal peptide" evidence="1">
    <location>
        <begin position="1"/>
        <end position="25"/>
    </location>
</feature>
<evidence type="ECO:0000313" key="2">
    <source>
        <dbReference type="EMBL" id="NOJ75451.1"/>
    </source>
</evidence>
<evidence type="ECO:0000313" key="3">
    <source>
        <dbReference type="Proteomes" id="UP000580344"/>
    </source>
</evidence>
<proteinExistence type="predicted"/>
<gene>
    <name evidence="2" type="ORF">HMH06_06330</name>
</gene>
<dbReference type="Proteomes" id="UP000580344">
    <property type="component" value="Unassembled WGS sequence"/>
</dbReference>
<organism evidence="2 3">
    <name type="scientific">Empedobacter stercoris</name>
    <dbReference type="NCBI Taxonomy" id="1628248"/>
    <lineage>
        <taxon>Bacteria</taxon>
        <taxon>Pseudomonadati</taxon>
        <taxon>Bacteroidota</taxon>
        <taxon>Flavobacteriia</taxon>
        <taxon>Flavobacteriales</taxon>
        <taxon>Weeksellaceae</taxon>
        <taxon>Empedobacter</taxon>
    </lineage>
</organism>
<name>A0ABX1WLK6_9FLAO</name>
<dbReference type="EMBL" id="JABFOQ010000011">
    <property type="protein sequence ID" value="NOJ75451.1"/>
    <property type="molecule type" value="Genomic_DNA"/>
</dbReference>
<evidence type="ECO:0008006" key="4">
    <source>
        <dbReference type="Google" id="ProtNLM"/>
    </source>
</evidence>
<dbReference type="RefSeq" id="WP_171622770.1">
    <property type="nucleotide sequence ID" value="NZ_JABFOQ010000011.1"/>
</dbReference>
<accession>A0ABX1WLK6</accession>
<feature type="chain" id="PRO_5046207297" description="Erythromycin esterase family protein" evidence="1">
    <location>
        <begin position="26"/>
        <end position="400"/>
    </location>
</feature>
<evidence type="ECO:0000256" key="1">
    <source>
        <dbReference type="SAM" id="SignalP"/>
    </source>
</evidence>